<sequence>MSLPQEPVVLVTCDVKSLYTVTPLQDRIQAMRQILSDSTYYVGPQVEFTLELLEIVLSQNYFRFETSWFRQIAGTSMGAAMAPVYANGYMYMFETLHIWEPYKDNILMYICYIDDIFMIVKGDIVDVEEMIQSSNCALLTVN</sequence>
<dbReference type="PROSITE" id="PS50878">
    <property type="entry name" value="RT_POL"/>
    <property type="match status" value="1"/>
</dbReference>
<dbReference type="AlphaFoldDB" id="A0AAD1SF77"/>
<gene>
    <name evidence="2" type="ORF">PECUL_23A031543</name>
</gene>
<dbReference type="PANTHER" id="PTHR21301">
    <property type="entry name" value="REVERSE TRANSCRIPTASE"/>
    <property type="match status" value="1"/>
</dbReference>
<keyword evidence="3" id="KW-1185">Reference proteome</keyword>
<evidence type="ECO:0000313" key="3">
    <source>
        <dbReference type="Proteomes" id="UP001295444"/>
    </source>
</evidence>
<dbReference type="Proteomes" id="UP001295444">
    <property type="component" value="Chromosome 06"/>
</dbReference>
<dbReference type="InterPro" id="IPR000477">
    <property type="entry name" value="RT_dom"/>
</dbReference>
<feature type="domain" description="Reverse transcriptase" evidence="1">
    <location>
        <begin position="1"/>
        <end position="142"/>
    </location>
</feature>
<accession>A0AAD1SF77</accession>
<dbReference type="PANTHER" id="PTHR21301:SF12">
    <property type="match status" value="1"/>
</dbReference>
<evidence type="ECO:0000313" key="2">
    <source>
        <dbReference type="EMBL" id="CAH2300325.1"/>
    </source>
</evidence>
<organism evidence="2 3">
    <name type="scientific">Pelobates cultripes</name>
    <name type="common">Western spadefoot toad</name>
    <dbReference type="NCBI Taxonomy" id="61616"/>
    <lineage>
        <taxon>Eukaryota</taxon>
        <taxon>Metazoa</taxon>
        <taxon>Chordata</taxon>
        <taxon>Craniata</taxon>
        <taxon>Vertebrata</taxon>
        <taxon>Euteleostomi</taxon>
        <taxon>Amphibia</taxon>
        <taxon>Batrachia</taxon>
        <taxon>Anura</taxon>
        <taxon>Pelobatoidea</taxon>
        <taxon>Pelobatidae</taxon>
        <taxon>Pelobates</taxon>
    </lineage>
</organism>
<evidence type="ECO:0000259" key="1">
    <source>
        <dbReference type="PROSITE" id="PS50878"/>
    </source>
</evidence>
<dbReference type="EMBL" id="OW240917">
    <property type="protein sequence ID" value="CAH2300325.1"/>
    <property type="molecule type" value="Genomic_DNA"/>
</dbReference>
<name>A0AAD1SF77_PELCU</name>
<reference evidence="2" key="1">
    <citation type="submission" date="2022-03" db="EMBL/GenBank/DDBJ databases">
        <authorList>
            <person name="Alioto T."/>
            <person name="Alioto T."/>
            <person name="Gomez Garrido J."/>
        </authorList>
    </citation>
    <scope>NUCLEOTIDE SEQUENCE</scope>
</reference>
<proteinExistence type="predicted"/>
<protein>
    <recommendedName>
        <fullName evidence="1">Reverse transcriptase domain-containing protein</fullName>
    </recommendedName>
</protein>